<dbReference type="InterPro" id="IPR027417">
    <property type="entry name" value="P-loop_NTPase"/>
</dbReference>
<dbReference type="PANTHER" id="PTHR36766">
    <property type="entry name" value="PLANT BROAD-SPECTRUM MILDEW RESISTANCE PROTEIN RPW8"/>
    <property type="match status" value="1"/>
</dbReference>
<dbReference type="SUPFAM" id="SSF52540">
    <property type="entry name" value="P-loop containing nucleoside triphosphate hydrolases"/>
    <property type="match status" value="1"/>
</dbReference>
<dbReference type="GO" id="GO:0043531">
    <property type="term" value="F:ADP binding"/>
    <property type="evidence" value="ECO:0007669"/>
    <property type="project" value="InterPro"/>
</dbReference>
<proteinExistence type="predicted"/>
<evidence type="ECO:0000259" key="1">
    <source>
        <dbReference type="Pfam" id="PF00931"/>
    </source>
</evidence>
<dbReference type="EMBL" id="JAECZA010000012">
    <property type="protein sequence ID" value="MBH8572430.1"/>
    <property type="molecule type" value="Genomic_DNA"/>
</dbReference>
<reference evidence="2 3" key="1">
    <citation type="journal article" date="2021" name="Int. J. Syst. Evol. Microbiol.">
        <title>Amazonocrinis nigriterrae gen. nov., sp. nov., Atlanticothrix silvestris gen. nov., sp. nov. and Dendronalium phyllosphericum gen. nov., sp. nov., nostocacean cyanobacteria from Brazilian environments.</title>
        <authorList>
            <person name="Alvarenga D.O."/>
            <person name="Andreote A.P.D."/>
            <person name="Branco L.H.Z."/>
            <person name="Delbaje E."/>
            <person name="Cruz R.B."/>
            <person name="Varani A.M."/>
            <person name="Fiore M.F."/>
        </authorList>
    </citation>
    <scope>NUCLEOTIDE SEQUENCE [LARGE SCALE GENOMIC DNA]</scope>
    <source>
        <strain evidence="2 3">CENA369</strain>
    </source>
</reference>
<keyword evidence="3" id="KW-1185">Reference proteome</keyword>
<evidence type="ECO:0000313" key="2">
    <source>
        <dbReference type="EMBL" id="MBH8572430.1"/>
    </source>
</evidence>
<organism evidence="2 3">
    <name type="scientific">Dendronalium phyllosphericum CENA369</name>
    <dbReference type="NCBI Taxonomy" id="1725256"/>
    <lineage>
        <taxon>Bacteria</taxon>
        <taxon>Bacillati</taxon>
        <taxon>Cyanobacteriota</taxon>
        <taxon>Cyanophyceae</taxon>
        <taxon>Nostocales</taxon>
        <taxon>Nostocaceae</taxon>
        <taxon>Dendronalium</taxon>
        <taxon>Dendronalium phyllosphericum</taxon>
    </lineage>
</organism>
<dbReference type="Pfam" id="PF00931">
    <property type="entry name" value="NB-ARC"/>
    <property type="match status" value="1"/>
</dbReference>
<dbReference type="Gene3D" id="3.40.50.300">
    <property type="entry name" value="P-loop containing nucleotide triphosphate hydrolases"/>
    <property type="match status" value="1"/>
</dbReference>
<evidence type="ECO:0000313" key="3">
    <source>
        <dbReference type="Proteomes" id="UP000662314"/>
    </source>
</evidence>
<dbReference type="PRINTS" id="PR00364">
    <property type="entry name" value="DISEASERSIST"/>
</dbReference>
<accession>A0A8J7HY84</accession>
<protein>
    <submittedName>
        <fullName evidence="2">NACHT domain-containing protein</fullName>
    </submittedName>
</protein>
<dbReference type="AlphaFoldDB" id="A0A8J7HY84"/>
<name>A0A8J7HY84_9NOST</name>
<dbReference type="InterPro" id="IPR002182">
    <property type="entry name" value="NB-ARC"/>
</dbReference>
<sequence length="503" mass="57076">MSNSLKASTAGLAIVDKSRQRLGWTKTSTARWWQDAHTSRATLRRFWQGDRIQREIFIAICQAVRIENWEAIADLSDADADLETITDIPISYRDWNEAPDIESFYGRNRELVQLEELIASQNYKLVAINGIAGIGKTTLALALVDRIQSKFDCLIWKSVQTSPSLLSLLNSLLNFFEQSLVQNIQQGTAQLIQQLQKHHCLLVLDGVEAIFSQPKDLSYSQFIQQLSRERHQSCILISSREQISTVEINTKVFRCLNLKGLQKTEAVELLQSRGFTGKELGLSALIQLYRGNPLALKLVTPLIQSVFGGNVAAFLKQNTLIVGDRLHVMLQQQFEQLSGLEQDILYWLAIWQEPVSFSRLQTHLLISVDPAMVLESIVALEKRSLLEKWIGDYEPSFTLQPLVMKVVTDELVENTTQEIHRVVQSHDIRHFQILRTHWLLRPGTDDITGDRILTQLRKKLWHLYGATLPQILNQILLLLKGQSPLAMGYIGSNIAILLGIDLV</sequence>
<feature type="domain" description="NB-ARC" evidence="1">
    <location>
        <begin position="115"/>
        <end position="277"/>
    </location>
</feature>
<gene>
    <name evidence="2" type="ORF">I8752_05150</name>
</gene>
<comment type="caution">
    <text evidence="2">The sequence shown here is derived from an EMBL/GenBank/DDBJ whole genome shotgun (WGS) entry which is preliminary data.</text>
</comment>
<dbReference type="PANTHER" id="PTHR36766:SF30">
    <property type="entry name" value="TIR-NBS TYPE DISEASE RESISTANCE PROTEIN-RELATED"/>
    <property type="match status" value="1"/>
</dbReference>
<dbReference type="RefSeq" id="WP_214431253.1">
    <property type="nucleotide sequence ID" value="NZ_CAWPUQ010000024.1"/>
</dbReference>
<dbReference type="Proteomes" id="UP000662314">
    <property type="component" value="Unassembled WGS sequence"/>
</dbReference>